<feature type="transmembrane region" description="Helical" evidence="1">
    <location>
        <begin position="143"/>
        <end position="162"/>
    </location>
</feature>
<protein>
    <submittedName>
        <fullName evidence="2">Uncharacterized protein</fullName>
    </submittedName>
</protein>
<organism evidence="2 3">
    <name type="scientific">Burkholderia contaminans</name>
    <dbReference type="NCBI Taxonomy" id="488447"/>
    <lineage>
        <taxon>Bacteria</taxon>
        <taxon>Pseudomonadati</taxon>
        <taxon>Pseudomonadota</taxon>
        <taxon>Betaproteobacteria</taxon>
        <taxon>Burkholderiales</taxon>
        <taxon>Burkholderiaceae</taxon>
        <taxon>Burkholderia</taxon>
        <taxon>Burkholderia cepacia complex</taxon>
    </lineage>
</organism>
<keyword evidence="1" id="KW-0812">Transmembrane</keyword>
<evidence type="ECO:0000313" key="2">
    <source>
        <dbReference type="EMBL" id="VWD17156.1"/>
    </source>
</evidence>
<sequence length="163" mass="17726">MDPRNDLVGEDAQARELALRRAARSSLEQWWERLAQLSSAWDLETVKHLVVLNAAGLAGAATLLAGTRLQQPKWIGAAILLGYGLGVALAILNMYLARVSFDRNLNEVKLRMAEIYDPSKKIDRAFDPLTAGRKINIAGQTCGWISAMLALASTLAIGISLVK</sequence>
<feature type="transmembrane region" description="Helical" evidence="1">
    <location>
        <begin position="74"/>
        <end position="96"/>
    </location>
</feature>
<keyword evidence="1" id="KW-0472">Membrane</keyword>
<gene>
    <name evidence="2" type="ORF">BCO71171_02931</name>
</gene>
<evidence type="ECO:0000256" key="1">
    <source>
        <dbReference type="SAM" id="Phobius"/>
    </source>
</evidence>
<dbReference type="EMBL" id="CABVQT010000006">
    <property type="protein sequence ID" value="VWD17156.1"/>
    <property type="molecule type" value="Genomic_DNA"/>
</dbReference>
<evidence type="ECO:0000313" key="3">
    <source>
        <dbReference type="Proteomes" id="UP000494182"/>
    </source>
</evidence>
<name>A0A6P2YAV9_9BURK</name>
<keyword evidence="1" id="KW-1133">Transmembrane helix</keyword>
<reference evidence="2 3" key="1">
    <citation type="submission" date="2019-09" db="EMBL/GenBank/DDBJ databases">
        <authorList>
            <person name="Depoorter E."/>
        </authorList>
    </citation>
    <scope>NUCLEOTIDE SEQUENCE [LARGE SCALE GENOMIC DNA]</scope>
    <source>
        <strain evidence="2">R-71171</strain>
    </source>
</reference>
<dbReference type="AlphaFoldDB" id="A0A6P2YAV9"/>
<proteinExistence type="predicted"/>
<dbReference type="Proteomes" id="UP000494182">
    <property type="component" value="Unassembled WGS sequence"/>
</dbReference>
<accession>A0A6P2YAV9</accession>